<evidence type="ECO:0000256" key="10">
    <source>
        <dbReference type="SAM" id="SignalP"/>
    </source>
</evidence>
<keyword evidence="7 8" id="KW-0472">Membrane</keyword>
<name>A0A075ARG2_ROZAC</name>
<feature type="repeat" description="Solcar" evidence="8">
    <location>
        <begin position="2"/>
        <end position="74"/>
    </location>
</feature>
<dbReference type="EMBL" id="KE561097">
    <property type="protein sequence ID" value="EPZ32886.1"/>
    <property type="molecule type" value="Genomic_DNA"/>
</dbReference>
<protein>
    <submittedName>
        <fullName evidence="11">Mitochondrial carrier domain-containing protein</fullName>
    </submittedName>
</protein>
<sequence length="245" mass="26837">MPNFFQALFSGGLAGLSVELALYPLDTIKTRVQCESGFKQSGGFKGVYSGVSATVAAFPSTSLFFITYETTKHVLEHRINEFLIPVIAGCIGELSACLIRVPIDILKQRTQVGMSPNNLSVLKTLIRHEGISGLYAGYLSTIFRESLDNGINLRNTERYALYGSIAGGLSAFVTTPFDVIKTRIMLSSKDSYLRKKGAIFGFKHVLRHEGLAILFKGALPRTCWISLGGFIFFGVYESSNALLRS</sequence>
<dbReference type="GO" id="GO:0005739">
    <property type="term" value="C:mitochondrion"/>
    <property type="evidence" value="ECO:0007669"/>
    <property type="project" value="EnsemblFungi"/>
</dbReference>
<evidence type="ECO:0000256" key="6">
    <source>
        <dbReference type="ARBA" id="ARBA00022989"/>
    </source>
</evidence>
<evidence type="ECO:0000313" key="11">
    <source>
        <dbReference type="EMBL" id="EPZ32886.1"/>
    </source>
</evidence>
<feature type="chain" id="PRO_5012972103" evidence="10">
    <location>
        <begin position="16"/>
        <end position="245"/>
    </location>
</feature>
<evidence type="ECO:0000256" key="1">
    <source>
        <dbReference type="ARBA" id="ARBA00004141"/>
    </source>
</evidence>
<evidence type="ECO:0000313" key="12">
    <source>
        <dbReference type="Proteomes" id="UP000030755"/>
    </source>
</evidence>
<dbReference type="AlphaFoldDB" id="A0A075ARG2"/>
<keyword evidence="6" id="KW-1133">Transmembrane helix</keyword>
<dbReference type="Proteomes" id="UP000030755">
    <property type="component" value="Unassembled WGS sequence"/>
</dbReference>
<keyword evidence="3 9" id="KW-0813">Transport</keyword>
<dbReference type="OMA" id="IGPRTMW"/>
<feature type="signal peptide" evidence="10">
    <location>
        <begin position="1"/>
        <end position="15"/>
    </location>
</feature>
<dbReference type="PROSITE" id="PS50920">
    <property type="entry name" value="SOLCAR"/>
    <property type="match status" value="2"/>
</dbReference>
<dbReference type="InterPro" id="IPR023395">
    <property type="entry name" value="MCP_dom_sf"/>
</dbReference>
<keyword evidence="12" id="KW-1185">Reference proteome</keyword>
<feature type="repeat" description="Solcar" evidence="8">
    <location>
        <begin position="154"/>
        <end position="242"/>
    </location>
</feature>
<dbReference type="PANTHER" id="PTHR45667">
    <property type="entry name" value="S-ADENOSYLMETHIONINE MITOCHONDRIAL CARRIER PROTEIN"/>
    <property type="match status" value="1"/>
</dbReference>
<dbReference type="OrthoDB" id="276989at2759"/>
<keyword evidence="4 8" id="KW-0812">Transmembrane</keyword>
<comment type="similarity">
    <text evidence="2 9">Belongs to the mitochondrial carrier (TC 2.A.29) family.</text>
</comment>
<evidence type="ECO:0000256" key="4">
    <source>
        <dbReference type="ARBA" id="ARBA00022692"/>
    </source>
</evidence>
<dbReference type="GO" id="GO:0000095">
    <property type="term" value="F:S-adenosyl-L-methionine transmembrane transporter activity"/>
    <property type="evidence" value="ECO:0007669"/>
    <property type="project" value="EnsemblFungi"/>
</dbReference>
<evidence type="ECO:0000256" key="2">
    <source>
        <dbReference type="ARBA" id="ARBA00006375"/>
    </source>
</evidence>
<dbReference type="SUPFAM" id="SSF103506">
    <property type="entry name" value="Mitochondrial carrier"/>
    <property type="match status" value="1"/>
</dbReference>
<gene>
    <name evidence="11" type="ORF">O9G_004771</name>
</gene>
<evidence type="ECO:0000256" key="9">
    <source>
        <dbReference type="RuleBase" id="RU000488"/>
    </source>
</evidence>
<accession>A0A075ARG2</accession>
<keyword evidence="10" id="KW-0732">Signal</keyword>
<keyword evidence="5" id="KW-0677">Repeat</keyword>
<evidence type="ECO:0000256" key="5">
    <source>
        <dbReference type="ARBA" id="ARBA00022737"/>
    </source>
</evidence>
<comment type="subcellular location">
    <subcellularLocation>
        <location evidence="1">Membrane</location>
        <topology evidence="1">Multi-pass membrane protein</topology>
    </subcellularLocation>
</comment>
<organism evidence="11 12">
    <name type="scientific">Rozella allomycis (strain CSF55)</name>
    <dbReference type="NCBI Taxonomy" id="988480"/>
    <lineage>
        <taxon>Eukaryota</taxon>
        <taxon>Fungi</taxon>
        <taxon>Fungi incertae sedis</taxon>
        <taxon>Cryptomycota</taxon>
        <taxon>Cryptomycota incertae sedis</taxon>
        <taxon>Rozella</taxon>
    </lineage>
</organism>
<dbReference type="Pfam" id="PF00153">
    <property type="entry name" value="Mito_carr"/>
    <property type="match status" value="3"/>
</dbReference>
<dbReference type="STRING" id="988480.A0A075ARG2"/>
<evidence type="ECO:0000256" key="7">
    <source>
        <dbReference type="ARBA" id="ARBA00023136"/>
    </source>
</evidence>
<dbReference type="Gene3D" id="1.50.40.10">
    <property type="entry name" value="Mitochondrial carrier domain"/>
    <property type="match status" value="2"/>
</dbReference>
<dbReference type="HOGENOM" id="CLU_015166_3_0_1"/>
<dbReference type="InterPro" id="IPR018108">
    <property type="entry name" value="MCP_transmembrane"/>
</dbReference>
<evidence type="ECO:0000256" key="3">
    <source>
        <dbReference type="ARBA" id="ARBA00022448"/>
    </source>
</evidence>
<dbReference type="GO" id="GO:0016020">
    <property type="term" value="C:membrane"/>
    <property type="evidence" value="ECO:0007669"/>
    <property type="project" value="UniProtKB-SubCell"/>
</dbReference>
<reference evidence="11 12" key="1">
    <citation type="journal article" date="2013" name="Curr. Biol.">
        <title>Shared signatures of parasitism and phylogenomics unite Cryptomycota and microsporidia.</title>
        <authorList>
            <person name="James T.Y."/>
            <person name="Pelin A."/>
            <person name="Bonen L."/>
            <person name="Ahrendt S."/>
            <person name="Sain D."/>
            <person name="Corradi N."/>
            <person name="Stajich J.E."/>
        </authorList>
    </citation>
    <scope>NUCLEOTIDE SEQUENCE [LARGE SCALE GENOMIC DNA]</scope>
    <source>
        <strain evidence="11 12">CSF55</strain>
    </source>
</reference>
<evidence type="ECO:0000256" key="8">
    <source>
        <dbReference type="PROSITE-ProRule" id="PRU00282"/>
    </source>
</evidence>
<proteinExistence type="inferred from homology"/>